<comment type="caution">
    <text evidence="2">The sequence shown here is derived from an EMBL/GenBank/DDBJ whole genome shotgun (WGS) entry which is preliminary data.</text>
</comment>
<reference evidence="2 3" key="1">
    <citation type="journal article" date="2012" name="Genome Biol.">
        <title>Genome and low-iron response of an oceanic diatom adapted to chronic iron limitation.</title>
        <authorList>
            <person name="Lommer M."/>
            <person name="Specht M."/>
            <person name="Roy A.S."/>
            <person name="Kraemer L."/>
            <person name="Andreson R."/>
            <person name="Gutowska M.A."/>
            <person name="Wolf J."/>
            <person name="Bergner S.V."/>
            <person name="Schilhabel M.B."/>
            <person name="Klostermeier U.C."/>
            <person name="Beiko R.G."/>
            <person name="Rosenstiel P."/>
            <person name="Hippler M."/>
            <person name="Laroche J."/>
        </authorList>
    </citation>
    <scope>NUCLEOTIDE SEQUENCE [LARGE SCALE GENOMIC DNA]</scope>
    <source>
        <strain evidence="2 3">CCMP1005</strain>
    </source>
</reference>
<evidence type="ECO:0000256" key="1">
    <source>
        <dbReference type="SAM" id="MobiDB-lite"/>
    </source>
</evidence>
<keyword evidence="3" id="KW-1185">Reference proteome</keyword>
<protein>
    <submittedName>
        <fullName evidence="2">Uncharacterized protein</fullName>
    </submittedName>
</protein>
<name>K0STC8_THAOC</name>
<dbReference type="Proteomes" id="UP000266841">
    <property type="component" value="Unassembled WGS sequence"/>
</dbReference>
<proteinExistence type="predicted"/>
<sequence>MDGYRTATRGPTRRLSHLAAALAAWLKSEDSDSSSDEDATDHDGDDDSFVPGPTIGSQASVWPFSTYVFDDSTDRTYITTVVDDDVPSDAREIIDRRKAAGVCRRIRG</sequence>
<evidence type="ECO:0000313" key="3">
    <source>
        <dbReference type="Proteomes" id="UP000266841"/>
    </source>
</evidence>
<feature type="compositionally biased region" description="Acidic residues" evidence="1">
    <location>
        <begin position="31"/>
        <end position="48"/>
    </location>
</feature>
<feature type="region of interest" description="Disordered" evidence="1">
    <location>
        <begin position="29"/>
        <end position="59"/>
    </location>
</feature>
<evidence type="ECO:0000313" key="2">
    <source>
        <dbReference type="EMBL" id="EJK69643.1"/>
    </source>
</evidence>
<dbReference type="AlphaFoldDB" id="K0STC8"/>
<dbReference type="EMBL" id="AGNL01009787">
    <property type="protein sequence ID" value="EJK69643.1"/>
    <property type="molecule type" value="Genomic_DNA"/>
</dbReference>
<accession>K0STC8</accession>
<gene>
    <name evidence="2" type="ORF">THAOC_09077</name>
</gene>
<organism evidence="2 3">
    <name type="scientific">Thalassiosira oceanica</name>
    <name type="common">Marine diatom</name>
    <dbReference type="NCBI Taxonomy" id="159749"/>
    <lineage>
        <taxon>Eukaryota</taxon>
        <taxon>Sar</taxon>
        <taxon>Stramenopiles</taxon>
        <taxon>Ochrophyta</taxon>
        <taxon>Bacillariophyta</taxon>
        <taxon>Coscinodiscophyceae</taxon>
        <taxon>Thalassiosirophycidae</taxon>
        <taxon>Thalassiosirales</taxon>
        <taxon>Thalassiosiraceae</taxon>
        <taxon>Thalassiosira</taxon>
    </lineage>
</organism>